<dbReference type="NCBIfam" id="TIGR00756">
    <property type="entry name" value="PPR"/>
    <property type="match status" value="1"/>
</dbReference>
<dbReference type="PROSITE" id="PS51257">
    <property type="entry name" value="PROKAR_LIPOPROTEIN"/>
    <property type="match status" value="1"/>
</dbReference>
<proteinExistence type="predicted"/>
<dbReference type="Pfam" id="PF13041">
    <property type="entry name" value="PPR_2"/>
    <property type="match status" value="1"/>
</dbReference>
<dbReference type="Proteomes" id="UP001189429">
    <property type="component" value="Unassembled WGS sequence"/>
</dbReference>
<dbReference type="PANTHER" id="PTHR47936">
    <property type="entry name" value="PPR_LONG DOMAIN-CONTAINING PROTEIN"/>
    <property type="match status" value="1"/>
</dbReference>
<evidence type="ECO:0000256" key="2">
    <source>
        <dbReference type="PROSITE-ProRule" id="PRU00708"/>
    </source>
</evidence>
<evidence type="ECO:0008006" key="6">
    <source>
        <dbReference type="Google" id="ProtNLM"/>
    </source>
</evidence>
<dbReference type="PANTHER" id="PTHR47936:SF1">
    <property type="entry name" value="PENTATRICOPEPTIDE REPEAT-CONTAINING PROTEIN GUN1, CHLOROPLASTIC"/>
    <property type="match status" value="1"/>
</dbReference>
<gene>
    <name evidence="4" type="ORF">PCOR1329_LOCUS80696</name>
</gene>
<evidence type="ECO:0000313" key="4">
    <source>
        <dbReference type="EMBL" id="CAK0904770.1"/>
    </source>
</evidence>
<keyword evidence="1" id="KW-0677">Repeat</keyword>
<feature type="region of interest" description="Disordered" evidence="3">
    <location>
        <begin position="78"/>
        <end position="101"/>
    </location>
</feature>
<dbReference type="InterPro" id="IPR011990">
    <property type="entry name" value="TPR-like_helical_dom_sf"/>
</dbReference>
<dbReference type="InterPro" id="IPR002885">
    <property type="entry name" value="PPR_rpt"/>
</dbReference>
<evidence type="ECO:0000256" key="1">
    <source>
        <dbReference type="ARBA" id="ARBA00022737"/>
    </source>
</evidence>
<protein>
    <recommendedName>
        <fullName evidence="6">Pentatricopeptide repeat-containing protein</fullName>
    </recommendedName>
</protein>
<evidence type="ECO:0000313" key="5">
    <source>
        <dbReference type="Proteomes" id="UP001189429"/>
    </source>
</evidence>
<dbReference type="PROSITE" id="PS51375">
    <property type="entry name" value="PPR"/>
    <property type="match status" value="1"/>
</dbReference>
<accession>A0ABN9XYZ6</accession>
<keyword evidence="5" id="KW-1185">Reference proteome</keyword>
<reference evidence="4" key="1">
    <citation type="submission" date="2023-10" db="EMBL/GenBank/DDBJ databases">
        <authorList>
            <person name="Chen Y."/>
            <person name="Shah S."/>
            <person name="Dougan E. K."/>
            <person name="Thang M."/>
            <person name="Chan C."/>
        </authorList>
    </citation>
    <scope>NUCLEOTIDE SEQUENCE [LARGE SCALE GENOMIC DNA]</scope>
</reference>
<evidence type="ECO:0000256" key="3">
    <source>
        <dbReference type="SAM" id="MobiDB-lite"/>
    </source>
</evidence>
<dbReference type="EMBL" id="CAUYUJ010021459">
    <property type="protein sequence ID" value="CAK0904770.1"/>
    <property type="molecule type" value="Genomic_DNA"/>
</dbReference>
<feature type="repeat" description="PPR" evidence="2">
    <location>
        <begin position="9"/>
        <end position="43"/>
    </location>
</feature>
<name>A0ABN9XYZ6_9DINO</name>
<organism evidence="4 5">
    <name type="scientific">Prorocentrum cordatum</name>
    <dbReference type="NCBI Taxonomy" id="2364126"/>
    <lineage>
        <taxon>Eukaryota</taxon>
        <taxon>Sar</taxon>
        <taxon>Alveolata</taxon>
        <taxon>Dinophyceae</taxon>
        <taxon>Prorocentrales</taxon>
        <taxon>Prorocentraceae</taxon>
        <taxon>Prorocentrum</taxon>
    </lineage>
</organism>
<dbReference type="Gene3D" id="1.25.40.10">
    <property type="entry name" value="Tetratricopeptide repeat domain"/>
    <property type="match status" value="1"/>
</dbReference>
<comment type="caution">
    <text evidence="4">The sequence shown here is derived from an EMBL/GenBank/DDBJ whole genome shotgun (WGS) entry which is preliminary data.</text>
</comment>
<sequence length="101" mass="10860">MRGATVDPDIITYNAGITACYRGEQWQHALSLLSEMRDKILKPTAISYNIGVSACEKGTQWQRALSLLNGVSEATWRRWSPPSPATAMGPAHGRTAGGDSG</sequence>